<dbReference type="SMART" id="SM00388">
    <property type="entry name" value="HisKA"/>
    <property type="match status" value="1"/>
</dbReference>
<dbReference type="InterPro" id="IPR003594">
    <property type="entry name" value="HATPase_dom"/>
</dbReference>
<keyword evidence="3 7" id="KW-0597">Phosphoprotein</keyword>
<dbReference type="SMART" id="SM00448">
    <property type="entry name" value="REC"/>
    <property type="match status" value="1"/>
</dbReference>
<dbReference type="Pfam" id="PF00072">
    <property type="entry name" value="Response_reg"/>
    <property type="match status" value="1"/>
</dbReference>
<organism evidence="11 12">
    <name type="scientific">Candidatus Thermofonsia Clade 1 bacterium</name>
    <dbReference type="NCBI Taxonomy" id="2364210"/>
    <lineage>
        <taxon>Bacteria</taxon>
        <taxon>Bacillati</taxon>
        <taxon>Chloroflexota</taxon>
        <taxon>Candidatus Thermofontia</taxon>
        <taxon>Candidatus Thermofonsia Clade 1</taxon>
    </lineage>
</organism>
<proteinExistence type="predicted"/>
<evidence type="ECO:0000256" key="2">
    <source>
        <dbReference type="ARBA" id="ARBA00012438"/>
    </source>
</evidence>
<name>A0A2M8P3G0_9CHLR</name>
<evidence type="ECO:0000256" key="3">
    <source>
        <dbReference type="ARBA" id="ARBA00022553"/>
    </source>
</evidence>
<dbReference type="CDD" id="cd00082">
    <property type="entry name" value="HisKA"/>
    <property type="match status" value="1"/>
</dbReference>
<comment type="caution">
    <text evidence="11">The sequence shown here is derived from an EMBL/GenBank/DDBJ whole genome shotgun (WGS) entry which is preliminary data.</text>
</comment>
<dbReference type="SUPFAM" id="SSF47384">
    <property type="entry name" value="Homodimeric domain of signal transducing histidine kinase"/>
    <property type="match status" value="1"/>
</dbReference>
<dbReference type="SUPFAM" id="SSF52172">
    <property type="entry name" value="CheY-like"/>
    <property type="match status" value="1"/>
</dbReference>
<feature type="domain" description="Histidine kinase" evidence="9">
    <location>
        <begin position="176"/>
        <end position="411"/>
    </location>
</feature>
<keyword evidence="8" id="KW-0175">Coiled coil</keyword>
<dbReference type="GO" id="GO:0005886">
    <property type="term" value="C:plasma membrane"/>
    <property type="evidence" value="ECO:0007669"/>
    <property type="project" value="TreeGrafter"/>
</dbReference>
<dbReference type="AlphaFoldDB" id="A0A2M8P3G0"/>
<feature type="modified residue" description="4-aspartylphosphate" evidence="7">
    <location>
        <position position="55"/>
    </location>
</feature>
<dbReference type="PROSITE" id="PS50110">
    <property type="entry name" value="RESPONSE_REGULATORY"/>
    <property type="match status" value="1"/>
</dbReference>
<evidence type="ECO:0000256" key="6">
    <source>
        <dbReference type="ARBA" id="ARBA00023012"/>
    </source>
</evidence>
<dbReference type="InterPro" id="IPR036097">
    <property type="entry name" value="HisK_dim/P_sf"/>
</dbReference>
<dbReference type="PROSITE" id="PS50109">
    <property type="entry name" value="HIS_KIN"/>
    <property type="match status" value="1"/>
</dbReference>
<sequence length="419" mass="46262">MDNRITILYIEDDPGSQVLVERVLGDAGFRVVSASRGLEGLEAAAKYLPNLILMDINLPDMTGREITTRLRADERFRTVPIVALTAQSQAGEREKAIAAGLTGYLTKPIDIDAFPSQVAHYLSGAKDTVSLDALAQAQFEYNSELVLRLEQKVRELEQSNAELRRLDKIKEDFIQLTAHELRTPMTLIYGYSRLIQESPVVKRLKGESPEVKAFIDGLVESIERMSGVINEILTISRIATGRIELAIGPVNLMRTMERVFQEMGQVARQRNQSFTYDARQFPTLIQADADLLALALSNVIGNAIKYTPDGGVISVTARTDPNSVLIAVKDTGIGINKEDQQRIFDRFYTANNTQLHSTSKTAFRGGGLGLGLAICKGIIEAHGGRIWVESEGRDEVRLPGSTFYIDLPLQASAVRRTVT</sequence>
<evidence type="ECO:0000256" key="5">
    <source>
        <dbReference type="ARBA" id="ARBA00022777"/>
    </source>
</evidence>
<dbReference type="Gene3D" id="3.40.50.2300">
    <property type="match status" value="1"/>
</dbReference>
<evidence type="ECO:0000256" key="7">
    <source>
        <dbReference type="PROSITE-ProRule" id="PRU00169"/>
    </source>
</evidence>
<keyword evidence="6" id="KW-0902">Two-component regulatory system</keyword>
<dbReference type="Proteomes" id="UP000228921">
    <property type="component" value="Unassembled WGS sequence"/>
</dbReference>
<dbReference type="FunFam" id="3.30.565.10:FF:000006">
    <property type="entry name" value="Sensor histidine kinase WalK"/>
    <property type="match status" value="1"/>
</dbReference>
<dbReference type="InterPro" id="IPR004358">
    <property type="entry name" value="Sig_transdc_His_kin-like_C"/>
</dbReference>
<dbReference type="Gene3D" id="3.30.565.10">
    <property type="entry name" value="Histidine kinase-like ATPase, C-terminal domain"/>
    <property type="match status" value="1"/>
</dbReference>
<evidence type="ECO:0000256" key="8">
    <source>
        <dbReference type="SAM" id="Coils"/>
    </source>
</evidence>
<dbReference type="PRINTS" id="PR00344">
    <property type="entry name" value="BCTRLSENSOR"/>
</dbReference>
<accession>A0A2M8P3G0</accession>
<evidence type="ECO:0000256" key="4">
    <source>
        <dbReference type="ARBA" id="ARBA00022679"/>
    </source>
</evidence>
<dbReference type="InterPro" id="IPR011006">
    <property type="entry name" value="CheY-like_superfamily"/>
</dbReference>
<dbReference type="InterPro" id="IPR003661">
    <property type="entry name" value="HisK_dim/P_dom"/>
</dbReference>
<dbReference type="Pfam" id="PF02518">
    <property type="entry name" value="HATPase_c"/>
    <property type="match status" value="1"/>
</dbReference>
<keyword evidence="4" id="KW-0808">Transferase</keyword>
<reference evidence="11 12" key="1">
    <citation type="submission" date="2017-11" db="EMBL/GenBank/DDBJ databases">
        <title>Evolution of Phototrophy in the Chloroflexi Phylum Driven by Horizontal Gene Transfer.</title>
        <authorList>
            <person name="Ward L.M."/>
            <person name="Hemp J."/>
            <person name="Shih P.M."/>
            <person name="Mcglynn S.E."/>
            <person name="Fischer W."/>
        </authorList>
    </citation>
    <scope>NUCLEOTIDE SEQUENCE [LARGE SCALE GENOMIC DNA]</scope>
    <source>
        <strain evidence="11">CP2_2F</strain>
    </source>
</reference>
<dbReference type="InterPro" id="IPR036890">
    <property type="entry name" value="HATPase_C_sf"/>
</dbReference>
<evidence type="ECO:0000313" key="11">
    <source>
        <dbReference type="EMBL" id="PJF32080.1"/>
    </source>
</evidence>
<dbReference type="CDD" id="cd00075">
    <property type="entry name" value="HATPase"/>
    <property type="match status" value="1"/>
</dbReference>
<comment type="catalytic activity">
    <reaction evidence="1">
        <text>ATP + protein L-histidine = ADP + protein N-phospho-L-histidine.</text>
        <dbReference type="EC" id="2.7.13.3"/>
    </reaction>
</comment>
<dbReference type="GO" id="GO:0009927">
    <property type="term" value="F:histidine phosphotransfer kinase activity"/>
    <property type="evidence" value="ECO:0007669"/>
    <property type="project" value="TreeGrafter"/>
</dbReference>
<dbReference type="SUPFAM" id="SSF55874">
    <property type="entry name" value="ATPase domain of HSP90 chaperone/DNA topoisomerase II/histidine kinase"/>
    <property type="match status" value="1"/>
</dbReference>
<dbReference type="Gene3D" id="1.10.287.130">
    <property type="match status" value="1"/>
</dbReference>
<gene>
    <name evidence="11" type="ORF">CUN51_00175</name>
</gene>
<dbReference type="InterPro" id="IPR005467">
    <property type="entry name" value="His_kinase_dom"/>
</dbReference>
<feature type="coiled-coil region" evidence="8">
    <location>
        <begin position="142"/>
        <end position="169"/>
    </location>
</feature>
<dbReference type="PANTHER" id="PTHR43047:SF72">
    <property type="entry name" value="OSMOSENSING HISTIDINE PROTEIN KINASE SLN1"/>
    <property type="match status" value="1"/>
</dbReference>
<keyword evidence="5" id="KW-0418">Kinase</keyword>
<dbReference type="SMART" id="SM00387">
    <property type="entry name" value="HATPase_c"/>
    <property type="match status" value="1"/>
</dbReference>
<dbReference type="EC" id="2.7.13.3" evidence="2"/>
<feature type="domain" description="Response regulatory" evidence="10">
    <location>
        <begin position="6"/>
        <end position="122"/>
    </location>
</feature>
<protein>
    <recommendedName>
        <fullName evidence="2">histidine kinase</fullName>
        <ecNumber evidence="2">2.7.13.3</ecNumber>
    </recommendedName>
</protein>
<evidence type="ECO:0000259" key="10">
    <source>
        <dbReference type="PROSITE" id="PS50110"/>
    </source>
</evidence>
<evidence type="ECO:0000259" key="9">
    <source>
        <dbReference type="PROSITE" id="PS50109"/>
    </source>
</evidence>
<dbReference type="EMBL" id="PGTK01000001">
    <property type="protein sequence ID" value="PJF32080.1"/>
    <property type="molecule type" value="Genomic_DNA"/>
</dbReference>
<dbReference type="InterPro" id="IPR001789">
    <property type="entry name" value="Sig_transdc_resp-reg_receiver"/>
</dbReference>
<dbReference type="Pfam" id="PF00512">
    <property type="entry name" value="HisKA"/>
    <property type="match status" value="1"/>
</dbReference>
<evidence type="ECO:0000313" key="12">
    <source>
        <dbReference type="Proteomes" id="UP000228921"/>
    </source>
</evidence>
<evidence type="ECO:0000256" key="1">
    <source>
        <dbReference type="ARBA" id="ARBA00000085"/>
    </source>
</evidence>
<dbReference type="GO" id="GO:0000155">
    <property type="term" value="F:phosphorelay sensor kinase activity"/>
    <property type="evidence" value="ECO:0007669"/>
    <property type="project" value="InterPro"/>
</dbReference>
<dbReference type="PANTHER" id="PTHR43047">
    <property type="entry name" value="TWO-COMPONENT HISTIDINE PROTEIN KINASE"/>
    <property type="match status" value="1"/>
</dbReference>